<gene>
    <name evidence="1" type="ORF">A605_03705</name>
</gene>
<dbReference type="AlphaFoldDB" id="M1NQG3"/>
<organism evidence="1 2">
    <name type="scientific">Corynebacterium halotolerans YIM 70093 = DSM 44683</name>
    <dbReference type="NCBI Taxonomy" id="1121362"/>
    <lineage>
        <taxon>Bacteria</taxon>
        <taxon>Bacillati</taxon>
        <taxon>Actinomycetota</taxon>
        <taxon>Actinomycetes</taxon>
        <taxon>Mycobacteriales</taxon>
        <taxon>Corynebacteriaceae</taxon>
        <taxon>Corynebacterium</taxon>
    </lineage>
</organism>
<sequence>MSAWDVTIFTEDVNEEFLDELNDLDSGEVVEAVQDACLLVLKQPHVSDGERRNALAAATVAAIWAGAPFTAGDVADAHPFIRELLGEGTEELNEAAAEVLESVETDEDLEPFLEALS</sequence>
<dbReference type="InterPro" id="IPR025355">
    <property type="entry name" value="DUF4259"/>
</dbReference>
<dbReference type="Pfam" id="PF14078">
    <property type="entry name" value="DUF4259"/>
    <property type="match status" value="1"/>
</dbReference>
<evidence type="ECO:0000313" key="2">
    <source>
        <dbReference type="Proteomes" id="UP000011723"/>
    </source>
</evidence>
<dbReference type="Proteomes" id="UP000011723">
    <property type="component" value="Chromosome"/>
</dbReference>
<accession>M1NQG3</accession>
<dbReference type="eggNOG" id="ENOG50321GD">
    <property type="taxonomic scope" value="Bacteria"/>
</dbReference>
<dbReference type="RefSeq" id="WP_015400171.1">
    <property type="nucleotide sequence ID" value="NC_020302.1"/>
</dbReference>
<reference evidence="1 2" key="1">
    <citation type="journal article" date="2012" name="Stand. Genomic Sci.">
        <title>Genome sequence of the halotolerant bacterium Corynebacterium halotolerans type strain YIM 70093(T) (= DSM 44683(T)).</title>
        <authorList>
            <person name="Ruckert C."/>
            <person name="Albersmeier A."/>
            <person name="Al-Dilaimi A."/>
            <person name="Niehaus K."/>
            <person name="Szczepanowski R."/>
            <person name="Kalinowski J."/>
        </authorList>
    </citation>
    <scope>NUCLEOTIDE SEQUENCE [LARGE SCALE GENOMIC DNA]</scope>
    <source>
        <strain evidence="1">YIM 70093</strain>
    </source>
</reference>
<keyword evidence="2" id="KW-1185">Reference proteome</keyword>
<dbReference type="KEGG" id="chn:A605_03705"/>
<dbReference type="OrthoDB" id="4427749at2"/>
<dbReference type="EMBL" id="CP003697">
    <property type="protein sequence ID" value="AGF71752.1"/>
    <property type="molecule type" value="Genomic_DNA"/>
</dbReference>
<evidence type="ECO:0008006" key="3">
    <source>
        <dbReference type="Google" id="ProtNLM"/>
    </source>
</evidence>
<name>M1NQG3_9CORY</name>
<evidence type="ECO:0000313" key="1">
    <source>
        <dbReference type="EMBL" id="AGF71752.1"/>
    </source>
</evidence>
<proteinExistence type="predicted"/>
<protein>
    <recommendedName>
        <fullName evidence="3">DUF4259 domain-containing protein</fullName>
    </recommendedName>
</protein>
<dbReference type="STRING" id="1121362.A605_03705"/>
<dbReference type="PATRIC" id="fig|1121362.3.peg.745"/>
<dbReference type="HOGENOM" id="CLU_2080823_0_0_11"/>